<dbReference type="AlphaFoldDB" id="A0A834M003"/>
<protein>
    <recommendedName>
        <fullName evidence="5">Cuticle protein</fullName>
    </recommendedName>
</protein>
<dbReference type="InterPro" id="IPR051217">
    <property type="entry name" value="Insect_Cuticle_Struc_Prot"/>
</dbReference>
<name>A0A834M003_RHYFE</name>
<keyword evidence="1 2" id="KW-0193">Cuticle</keyword>
<proteinExistence type="predicted"/>
<dbReference type="GO" id="GO:0042302">
    <property type="term" value="F:structural constituent of cuticle"/>
    <property type="evidence" value="ECO:0007669"/>
    <property type="project" value="UniProtKB-UniRule"/>
</dbReference>
<dbReference type="EMBL" id="JAACXV010014605">
    <property type="protein sequence ID" value="KAF7265588.1"/>
    <property type="molecule type" value="Genomic_DNA"/>
</dbReference>
<evidence type="ECO:0000313" key="4">
    <source>
        <dbReference type="Proteomes" id="UP000625711"/>
    </source>
</evidence>
<evidence type="ECO:0000313" key="3">
    <source>
        <dbReference type="EMBL" id="KAF7265588.1"/>
    </source>
</evidence>
<sequence>MILSTLISVKVARKIELPLVLGRLRTRLCRFSSFYSLFRSGPVDLRIENGINSWYTQFSIRTIVSISDNYKMHKILALVALVGVSVRAVPILDPYSTPIAVGHAPAVAVRQEPYDAHPQYNFAYGISDGHSGDQKTQHEVRDGDVVKGSYSLVEPDGSRRTVDYTADPVHGFNAVVRKEPLHHVTPVRHAPVTIAHAPYEYTHGPAIAFAPTPAYATPIAYAHAPLALH</sequence>
<evidence type="ECO:0000256" key="1">
    <source>
        <dbReference type="ARBA" id="ARBA00022460"/>
    </source>
</evidence>
<dbReference type="InterPro" id="IPR031311">
    <property type="entry name" value="CHIT_BIND_RR_consensus"/>
</dbReference>
<gene>
    <name evidence="3" type="ORF">GWI33_021040</name>
</gene>
<dbReference type="PROSITE" id="PS51155">
    <property type="entry name" value="CHIT_BIND_RR_2"/>
    <property type="match status" value="1"/>
</dbReference>
<dbReference type="GO" id="GO:0005615">
    <property type="term" value="C:extracellular space"/>
    <property type="evidence" value="ECO:0007669"/>
    <property type="project" value="TreeGrafter"/>
</dbReference>
<dbReference type="PANTHER" id="PTHR12236:SF75">
    <property type="entry name" value="CUTICULAR PROTEIN 62BB, ISOFORM A"/>
    <property type="match status" value="1"/>
</dbReference>
<reference evidence="3" key="1">
    <citation type="submission" date="2020-08" db="EMBL/GenBank/DDBJ databases">
        <title>Genome sequencing and assembly of the red palm weevil Rhynchophorus ferrugineus.</title>
        <authorList>
            <person name="Dias G.B."/>
            <person name="Bergman C.M."/>
            <person name="Manee M."/>
        </authorList>
    </citation>
    <scope>NUCLEOTIDE SEQUENCE</scope>
    <source>
        <strain evidence="3">AA-2017</strain>
        <tissue evidence="3">Whole larva</tissue>
    </source>
</reference>
<dbReference type="PANTHER" id="PTHR12236">
    <property type="entry name" value="STRUCTURAL CONTITUENT OF CUTICLE"/>
    <property type="match status" value="1"/>
</dbReference>
<dbReference type="PROSITE" id="PS00233">
    <property type="entry name" value="CHIT_BIND_RR_1"/>
    <property type="match status" value="1"/>
</dbReference>
<dbReference type="Proteomes" id="UP000625711">
    <property type="component" value="Unassembled WGS sequence"/>
</dbReference>
<accession>A0A834M003</accession>
<comment type="caution">
    <text evidence="3">The sequence shown here is derived from an EMBL/GenBank/DDBJ whole genome shotgun (WGS) entry which is preliminary data.</text>
</comment>
<dbReference type="InterPro" id="IPR000618">
    <property type="entry name" value="Insect_cuticle"/>
</dbReference>
<dbReference type="PRINTS" id="PR00947">
    <property type="entry name" value="CUTICLE"/>
</dbReference>
<evidence type="ECO:0000256" key="2">
    <source>
        <dbReference type="PROSITE-ProRule" id="PRU00497"/>
    </source>
</evidence>
<organism evidence="3 4">
    <name type="scientific">Rhynchophorus ferrugineus</name>
    <name type="common">Red palm weevil</name>
    <name type="synonym">Curculio ferrugineus</name>
    <dbReference type="NCBI Taxonomy" id="354439"/>
    <lineage>
        <taxon>Eukaryota</taxon>
        <taxon>Metazoa</taxon>
        <taxon>Ecdysozoa</taxon>
        <taxon>Arthropoda</taxon>
        <taxon>Hexapoda</taxon>
        <taxon>Insecta</taxon>
        <taxon>Pterygota</taxon>
        <taxon>Neoptera</taxon>
        <taxon>Endopterygota</taxon>
        <taxon>Coleoptera</taxon>
        <taxon>Polyphaga</taxon>
        <taxon>Cucujiformia</taxon>
        <taxon>Curculionidae</taxon>
        <taxon>Dryophthorinae</taxon>
        <taxon>Rhynchophorus</taxon>
    </lineage>
</organism>
<keyword evidence="4" id="KW-1185">Reference proteome</keyword>
<dbReference type="GO" id="GO:0031012">
    <property type="term" value="C:extracellular matrix"/>
    <property type="evidence" value="ECO:0007669"/>
    <property type="project" value="TreeGrafter"/>
</dbReference>
<dbReference type="Pfam" id="PF00379">
    <property type="entry name" value="Chitin_bind_4"/>
    <property type="match status" value="1"/>
</dbReference>
<dbReference type="OrthoDB" id="6348134at2759"/>
<evidence type="ECO:0008006" key="5">
    <source>
        <dbReference type="Google" id="ProtNLM"/>
    </source>
</evidence>